<evidence type="ECO:0000313" key="2">
    <source>
        <dbReference type="Proteomes" id="UP000191691"/>
    </source>
</evidence>
<dbReference type="AlphaFoldDB" id="A0A1V6XS13"/>
<dbReference type="GO" id="GO:0017000">
    <property type="term" value="P:antibiotic biosynthetic process"/>
    <property type="evidence" value="ECO:0007669"/>
    <property type="project" value="UniProtKB-ARBA"/>
</dbReference>
<name>A0A1V6XS13_PENNA</name>
<reference evidence="2" key="1">
    <citation type="journal article" date="2017" name="Nat. Microbiol.">
        <title>Global analysis of biosynthetic gene clusters reveals vast potential of secondary metabolite production in Penicillium species.</title>
        <authorList>
            <person name="Nielsen J.C."/>
            <person name="Grijseels S."/>
            <person name="Prigent S."/>
            <person name="Ji B."/>
            <person name="Dainat J."/>
            <person name="Nielsen K.F."/>
            <person name="Frisvad J.C."/>
            <person name="Workman M."/>
            <person name="Nielsen J."/>
        </authorList>
    </citation>
    <scope>NUCLEOTIDE SEQUENCE [LARGE SCALE GENOMIC DNA]</scope>
    <source>
        <strain evidence="2">IBT 13039</strain>
    </source>
</reference>
<proteinExistence type="predicted"/>
<dbReference type="GO" id="GO:0072330">
    <property type="term" value="P:monocarboxylic acid biosynthetic process"/>
    <property type="evidence" value="ECO:0007669"/>
    <property type="project" value="UniProtKB-ARBA"/>
</dbReference>
<dbReference type="Gene3D" id="3.40.50.1820">
    <property type="entry name" value="alpha/beta hydrolase"/>
    <property type="match status" value="1"/>
</dbReference>
<dbReference type="STRING" id="60175.A0A1V6XS13"/>
<evidence type="ECO:0000313" key="1">
    <source>
        <dbReference type="EMBL" id="OQE77836.1"/>
    </source>
</evidence>
<dbReference type="SUPFAM" id="SSF53474">
    <property type="entry name" value="alpha/beta-Hydrolases"/>
    <property type="match status" value="1"/>
</dbReference>
<gene>
    <name evidence="1" type="ORF">PENNAL_c0057G08846</name>
</gene>
<sequence>MDCELVSILHPGLGAVFKGVKTAESSDQESSSVAQFRGIKFARIPARLRNKVSWRIPAPFSTKISHRLLTQPVMGTSKSHRPDDLCDWYANKCMKSRYAVKASKHWPEEIEDLLNGASPESLAVSGRPESVVMDEFECLNLVITAPVLKSTESVAEQLFPVMIYIHG</sequence>
<evidence type="ECO:0008006" key="3">
    <source>
        <dbReference type="Google" id="ProtNLM"/>
    </source>
</evidence>
<keyword evidence="2" id="KW-1185">Reference proteome</keyword>
<comment type="caution">
    <text evidence="1">The sequence shown here is derived from an EMBL/GenBank/DDBJ whole genome shotgun (WGS) entry which is preliminary data.</text>
</comment>
<dbReference type="InterPro" id="IPR029058">
    <property type="entry name" value="AB_hydrolase_fold"/>
</dbReference>
<dbReference type="Proteomes" id="UP000191691">
    <property type="component" value="Unassembled WGS sequence"/>
</dbReference>
<accession>A0A1V6XS13</accession>
<protein>
    <recommendedName>
        <fullName evidence="3">Carboxylesterase type B domain-containing protein</fullName>
    </recommendedName>
</protein>
<dbReference type="EMBL" id="MOOB01000057">
    <property type="protein sequence ID" value="OQE77836.1"/>
    <property type="molecule type" value="Genomic_DNA"/>
</dbReference>
<organism evidence="1 2">
    <name type="scientific">Penicillium nalgiovense</name>
    <dbReference type="NCBI Taxonomy" id="60175"/>
    <lineage>
        <taxon>Eukaryota</taxon>
        <taxon>Fungi</taxon>
        <taxon>Dikarya</taxon>
        <taxon>Ascomycota</taxon>
        <taxon>Pezizomycotina</taxon>
        <taxon>Eurotiomycetes</taxon>
        <taxon>Eurotiomycetidae</taxon>
        <taxon>Eurotiales</taxon>
        <taxon>Aspergillaceae</taxon>
        <taxon>Penicillium</taxon>
    </lineage>
</organism>